<evidence type="ECO:0000313" key="2">
    <source>
        <dbReference type="EMBL" id="CAI9956023.1"/>
    </source>
</evidence>
<protein>
    <submittedName>
        <fullName evidence="4">Hypothetical_protein</fullName>
    </submittedName>
</protein>
<organism evidence="1">
    <name type="scientific">Hexamita inflata</name>
    <dbReference type="NCBI Taxonomy" id="28002"/>
    <lineage>
        <taxon>Eukaryota</taxon>
        <taxon>Metamonada</taxon>
        <taxon>Diplomonadida</taxon>
        <taxon>Hexamitidae</taxon>
        <taxon>Hexamitinae</taxon>
        <taxon>Hexamita</taxon>
    </lineage>
</organism>
<comment type="caution">
    <text evidence="1">The sequence shown here is derived from an EMBL/GenBank/DDBJ whole genome shotgun (WGS) entry which is preliminary data.</text>
</comment>
<evidence type="ECO:0000313" key="5">
    <source>
        <dbReference type="EMBL" id="CAL6043525.1"/>
    </source>
</evidence>
<dbReference type="EMBL" id="CAXDID020000121">
    <property type="protein sequence ID" value="CAL6032017.1"/>
    <property type="molecule type" value="Genomic_DNA"/>
</dbReference>
<keyword evidence="7" id="KW-1185">Reference proteome</keyword>
<gene>
    <name evidence="4" type="ORF">HINF_LOCUS34283</name>
    <name evidence="1" type="ORF">HINF_LOCUS37723</name>
    <name evidence="5" type="ORF">HINF_LOCUS40116</name>
    <name evidence="2" type="ORF">HINF_LOCUS43668</name>
    <name evidence="3" type="ORF">HINF_LOCUS45688</name>
    <name evidence="6" type="ORF">HINF_LOCUS59670</name>
</gene>
<evidence type="ECO:0000313" key="7">
    <source>
        <dbReference type="Proteomes" id="UP001642409"/>
    </source>
</evidence>
<evidence type="ECO:0000313" key="3">
    <source>
        <dbReference type="EMBL" id="CAI9958043.1"/>
    </source>
</evidence>
<dbReference type="EMBL" id="CATOUU010000901">
    <property type="protein sequence ID" value="CAI9958043.1"/>
    <property type="molecule type" value="Genomic_DNA"/>
</dbReference>
<proteinExistence type="predicted"/>
<name>A0AA86Q2J6_9EUKA</name>
<evidence type="ECO:0000313" key="6">
    <source>
        <dbReference type="EMBL" id="CAL6080029.1"/>
    </source>
</evidence>
<dbReference type="EMBL" id="CAXDID020000344">
    <property type="protein sequence ID" value="CAL6080029.1"/>
    <property type="molecule type" value="Genomic_DNA"/>
</dbReference>
<dbReference type="EMBL" id="CATOUU010000869">
    <property type="protein sequence ID" value="CAI9956023.1"/>
    <property type="molecule type" value="Genomic_DNA"/>
</dbReference>
<evidence type="ECO:0000313" key="4">
    <source>
        <dbReference type="EMBL" id="CAL6032017.1"/>
    </source>
</evidence>
<sequence>MPYIQQNFVDLFLSKTHNIKEGSYFWLTNSGNLEPSSQVVGHFPIFPVQPDLQEMQDAGTVPTLIKKCQTQKVKHYWVGIQFVHLESESQFNQYYVEYSIRSVSLPQKQRKSLKVLITETQEETIHNYPIQALHHYNLGSSEPSPSSQELSFKKLERTFWRYVWFFCFESLIQ</sequence>
<accession>A0AA86Q2J6</accession>
<reference evidence="4 7" key="2">
    <citation type="submission" date="2024-07" db="EMBL/GenBank/DDBJ databases">
        <authorList>
            <person name="Akdeniz Z."/>
        </authorList>
    </citation>
    <scope>NUCLEOTIDE SEQUENCE [LARGE SCALE GENOMIC DNA]</scope>
</reference>
<dbReference type="EMBL" id="CAXDID020000157">
    <property type="protein sequence ID" value="CAL6043525.1"/>
    <property type="molecule type" value="Genomic_DNA"/>
</dbReference>
<reference evidence="1" key="1">
    <citation type="submission" date="2023-06" db="EMBL/GenBank/DDBJ databases">
        <authorList>
            <person name="Kurt Z."/>
        </authorList>
    </citation>
    <scope>NUCLEOTIDE SEQUENCE</scope>
</reference>
<dbReference type="EMBL" id="CATOUU010000806">
    <property type="protein sequence ID" value="CAI9950078.1"/>
    <property type="molecule type" value="Genomic_DNA"/>
</dbReference>
<dbReference type="Proteomes" id="UP001642409">
    <property type="component" value="Unassembled WGS sequence"/>
</dbReference>
<evidence type="ECO:0000313" key="1">
    <source>
        <dbReference type="EMBL" id="CAI9950078.1"/>
    </source>
</evidence>
<dbReference type="AlphaFoldDB" id="A0AA86Q2J6"/>